<dbReference type="PANTHER" id="PTHR10728">
    <property type="entry name" value="CYTOSOLIC PHOSPHOLIPASE A2"/>
    <property type="match status" value="1"/>
</dbReference>
<dbReference type="SUPFAM" id="SSF52151">
    <property type="entry name" value="FabD/lysophospholipase-like"/>
    <property type="match status" value="1"/>
</dbReference>
<evidence type="ECO:0000256" key="2">
    <source>
        <dbReference type="ARBA" id="ARBA00013274"/>
    </source>
</evidence>
<dbReference type="GO" id="GO:0005886">
    <property type="term" value="C:plasma membrane"/>
    <property type="evidence" value="ECO:0007669"/>
    <property type="project" value="TreeGrafter"/>
</dbReference>
<gene>
    <name evidence="12" type="ordered locus">DEHA2G08470g</name>
</gene>
<dbReference type="eggNOG" id="KOG1325">
    <property type="taxonomic scope" value="Eukaryota"/>
</dbReference>
<dbReference type="OMA" id="PYEFYSN"/>
<dbReference type="GO" id="GO:0004623">
    <property type="term" value="F:phospholipase A2 activity"/>
    <property type="evidence" value="ECO:0007669"/>
    <property type="project" value="TreeGrafter"/>
</dbReference>
<evidence type="ECO:0000256" key="9">
    <source>
        <dbReference type="PROSITE-ProRule" id="PRU00555"/>
    </source>
</evidence>
<dbReference type="InterPro" id="IPR002642">
    <property type="entry name" value="LysoPLipase_cat_dom"/>
</dbReference>
<comment type="similarity">
    <text evidence="1 10">Belongs to the lysophospholipase family.</text>
</comment>
<evidence type="ECO:0000256" key="6">
    <source>
        <dbReference type="ARBA" id="ARBA00023098"/>
    </source>
</evidence>
<comment type="function">
    <text evidence="8">Catalyzes the release of fatty acids from lysophospholipids. Phospholipase B may well contribute to pathogenicity by abetting the fungus in damaging and traversing host cell membranes, processes which likely increase the rapidity of disseminated infection.</text>
</comment>
<keyword evidence="6 9" id="KW-0443">Lipid metabolism</keyword>
<dbReference type="RefSeq" id="XP_461915.2">
    <property type="nucleotide sequence ID" value="XM_461915.1"/>
</dbReference>
<dbReference type="Proteomes" id="UP000000599">
    <property type="component" value="Chromosome G"/>
</dbReference>
<keyword evidence="5 9" id="KW-0442">Lipid degradation</keyword>
<feature type="domain" description="PLA2c" evidence="11">
    <location>
        <begin position="32"/>
        <end position="596"/>
    </location>
</feature>
<keyword evidence="13" id="KW-1185">Reference proteome</keyword>
<evidence type="ECO:0000313" key="12">
    <source>
        <dbReference type="EMBL" id="CAG90378.2"/>
    </source>
</evidence>
<dbReference type="SMART" id="SM00022">
    <property type="entry name" value="PLAc"/>
    <property type="match status" value="1"/>
</dbReference>
<keyword evidence="3 10" id="KW-0732">Signal</keyword>
<dbReference type="EMBL" id="CR382139">
    <property type="protein sequence ID" value="CAG90378.2"/>
    <property type="molecule type" value="Genomic_DNA"/>
</dbReference>
<protein>
    <recommendedName>
        <fullName evidence="2 10">Lysophospholipase</fullName>
        <ecNumber evidence="2 10">3.1.1.5</ecNumber>
    </recommendedName>
</protein>
<dbReference type="VEuPathDB" id="FungiDB:DEHA2G08470g"/>
<dbReference type="EC" id="3.1.1.5" evidence="2 10"/>
<keyword evidence="7" id="KW-0325">Glycoprotein</keyword>
<dbReference type="HOGENOM" id="CLU_014602_0_0_1"/>
<evidence type="ECO:0000256" key="8">
    <source>
        <dbReference type="ARBA" id="ARBA00059407"/>
    </source>
</evidence>
<dbReference type="PANTHER" id="PTHR10728:SF33">
    <property type="entry name" value="LYSOPHOSPHOLIPASE 1-RELATED"/>
    <property type="match status" value="1"/>
</dbReference>
<dbReference type="KEGG" id="dha:DEHA2G08470g"/>
<dbReference type="GO" id="GO:0046475">
    <property type="term" value="P:glycerophospholipid catabolic process"/>
    <property type="evidence" value="ECO:0007669"/>
    <property type="project" value="TreeGrafter"/>
</dbReference>
<evidence type="ECO:0000256" key="5">
    <source>
        <dbReference type="ARBA" id="ARBA00022963"/>
    </source>
</evidence>
<dbReference type="Pfam" id="PF01735">
    <property type="entry name" value="PLA2_B"/>
    <property type="match status" value="1"/>
</dbReference>
<sequence>MKWLIIIYAIVILAIGASAKSPSGGYAPGKAKCPSKKSLLREAKSISSEEKKWLKERQKKTNQALITYLDNANLTDFDAEGFLGQNTSSSVNIGLAFSGGGYRAMLVGAGQLAALDNRTENADTHGLGGILQSSSYISALSGGAWLLGSLAMQEWPSVQDVVMHNPNDLWNLTFSRQLVNQTSLLGLSVPLLTANLSEALTHLNHWQDDDGKGIGYDLISKSEAGFNTTLTDAWARALAYQLSTEGKDDYGSSATFSDIRDKKSFANHEMPFPILNALARQPDSILYDENSTVIEFNPYEMGSFDSSINSFTDIKYLGTNVNNGVPVNGTCIEGFDNAGFIMGTSSSLFNQFLNTLACDDCTTLNFLLKPLVKRVLTKLSRSYEDVALYKPNPFYRSEHATPGKLIKNESLYLIDGGLGGQTIPLATMMTKERAMDAVFAFDNDAWSNGSSLVATYARQFSNHGKSQICPYVPDEQNFLYQNLTAKPTFFGCDASNMTDLVKDGVIPPVVIYIANRPFEYMTNTSTFKMMYTDKEKKAMVQNGFDTATRANMTIDEEWAACVGCAVIRREQERRGLEQSDQCKKCFKDYCWNGDRVIFDRTYYTPVNFTMTGKTNGSMDVDTIRDPDLLTGVSSLLKKRDTGDVPMLLSPEEDDDHTEKIVPIIP</sequence>
<dbReference type="Gene3D" id="3.40.1090.10">
    <property type="entry name" value="Cytosolic phospholipase A2 catalytic domain"/>
    <property type="match status" value="1"/>
</dbReference>
<comment type="catalytic activity">
    <reaction evidence="10">
        <text>a 1-acyl-sn-glycero-3-phosphocholine + H2O = sn-glycerol 3-phosphocholine + a fatty acid + H(+)</text>
        <dbReference type="Rhea" id="RHEA:15177"/>
        <dbReference type="ChEBI" id="CHEBI:15377"/>
        <dbReference type="ChEBI" id="CHEBI:15378"/>
        <dbReference type="ChEBI" id="CHEBI:16870"/>
        <dbReference type="ChEBI" id="CHEBI:28868"/>
        <dbReference type="ChEBI" id="CHEBI:58168"/>
        <dbReference type="EC" id="3.1.1.5"/>
    </reaction>
</comment>
<evidence type="ECO:0000259" key="11">
    <source>
        <dbReference type="PROSITE" id="PS51210"/>
    </source>
</evidence>
<feature type="chain" id="PRO_5005143967" description="Lysophospholipase" evidence="10">
    <location>
        <begin position="20"/>
        <end position="665"/>
    </location>
</feature>
<feature type="signal peptide" evidence="10">
    <location>
        <begin position="1"/>
        <end position="19"/>
    </location>
</feature>
<evidence type="ECO:0000256" key="3">
    <source>
        <dbReference type="ARBA" id="ARBA00022729"/>
    </source>
</evidence>
<keyword evidence="4 9" id="KW-0378">Hydrolase</keyword>
<dbReference type="AlphaFoldDB" id="Q6BIQ6"/>
<organism evidence="12 13">
    <name type="scientific">Debaryomyces hansenii (strain ATCC 36239 / CBS 767 / BCRC 21394 / JCM 1990 / NBRC 0083 / IGC 2968)</name>
    <name type="common">Yeast</name>
    <name type="synonym">Torulaspora hansenii</name>
    <dbReference type="NCBI Taxonomy" id="284592"/>
    <lineage>
        <taxon>Eukaryota</taxon>
        <taxon>Fungi</taxon>
        <taxon>Dikarya</taxon>
        <taxon>Ascomycota</taxon>
        <taxon>Saccharomycotina</taxon>
        <taxon>Pichiomycetes</taxon>
        <taxon>Debaryomycetaceae</taxon>
        <taxon>Debaryomyces</taxon>
    </lineage>
</organism>
<dbReference type="GO" id="GO:0005576">
    <property type="term" value="C:extracellular region"/>
    <property type="evidence" value="ECO:0007669"/>
    <property type="project" value="TreeGrafter"/>
</dbReference>
<dbReference type="GO" id="GO:0005783">
    <property type="term" value="C:endoplasmic reticulum"/>
    <property type="evidence" value="ECO:0007669"/>
    <property type="project" value="TreeGrafter"/>
</dbReference>
<dbReference type="InterPro" id="IPR016035">
    <property type="entry name" value="Acyl_Trfase/lysoPLipase"/>
</dbReference>
<name>Q6BIQ6_DEBHA</name>
<evidence type="ECO:0000256" key="10">
    <source>
        <dbReference type="RuleBase" id="RU362103"/>
    </source>
</evidence>
<dbReference type="OrthoDB" id="4084751at2759"/>
<dbReference type="FunFam" id="3.40.1090.10:FF:000010">
    <property type="entry name" value="Lysophospholipase"/>
    <property type="match status" value="1"/>
</dbReference>
<evidence type="ECO:0000313" key="13">
    <source>
        <dbReference type="Proteomes" id="UP000000599"/>
    </source>
</evidence>
<evidence type="ECO:0000256" key="4">
    <source>
        <dbReference type="ARBA" id="ARBA00022801"/>
    </source>
</evidence>
<dbReference type="GO" id="GO:0004622">
    <property type="term" value="F:phosphatidylcholine lysophospholipase activity"/>
    <property type="evidence" value="ECO:0007669"/>
    <property type="project" value="UniProtKB-EC"/>
</dbReference>
<dbReference type="STRING" id="284592.Q6BIQ6"/>
<evidence type="ECO:0000256" key="7">
    <source>
        <dbReference type="ARBA" id="ARBA00023180"/>
    </source>
</evidence>
<dbReference type="GeneID" id="2904799"/>
<accession>Q6BIQ6</accession>
<dbReference type="InParanoid" id="Q6BIQ6"/>
<dbReference type="PROSITE" id="PS51210">
    <property type="entry name" value="PLA2C"/>
    <property type="match status" value="1"/>
</dbReference>
<evidence type="ECO:0000256" key="1">
    <source>
        <dbReference type="ARBA" id="ARBA00008780"/>
    </source>
</evidence>
<reference evidence="12 13" key="1">
    <citation type="journal article" date="2004" name="Nature">
        <title>Genome evolution in yeasts.</title>
        <authorList>
            <consortium name="Genolevures"/>
            <person name="Dujon B."/>
            <person name="Sherman D."/>
            <person name="Fischer G."/>
            <person name="Durrens P."/>
            <person name="Casaregola S."/>
            <person name="Lafontaine I."/>
            <person name="de Montigny J."/>
            <person name="Marck C."/>
            <person name="Neuveglise C."/>
            <person name="Talla E."/>
            <person name="Goffard N."/>
            <person name="Frangeul L."/>
            <person name="Aigle M."/>
            <person name="Anthouard V."/>
            <person name="Babour A."/>
            <person name="Barbe V."/>
            <person name="Barnay S."/>
            <person name="Blanchin S."/>
            <person name="Beckerich J.M."/>
            <person name="Beyne E."/>
            <person name="Bleykasten C."/>
            <person name="Boisrame A."/>
            <person name="Boyer J."/>
            <person name="Cattolico L."/>
            <person name="Confanioleri F."/>
            <person name="de Daruvar A."/>
            <person name="Despons L."/>
            <person name="Fabre E."/>
            <person name="Fairhead C."/>
            <person name="Ferry-Dumazet H."/>
            <person name="Groppi A."/>
            <person name="Hantraye F."/>
            <person name="Hennequin C."/>
            <person name="Jauniaux N."/>
            <person name="Joyet P."/>
            <person name="Kachouri R."/>
            <person name="Kerrest A."/>
            <person name="Koszul R."/>
            <person name="Lemaire M."/>
            <person name="Lesur I."/>
            <person name="Ma L."/>
            <person name="Muller H."/>
            <person name="Nicaud J.M."/>
            <person name="Nikolski M."/>
            <person name="Oztas S."/>
            <person name="Ozier-Kalogeropoulos O."/>
            <person name="Pellenz S."/>
            <person name="Potier S."/>
            <person name="Richard G.F."/>
            <person name="Straub M.L."/>
            <person name="Suleau A."/>
            <person name="Swennene D."/>
            <person name="Tekaia F."/>
            <person name="Wesolowski-Louvel M."/>
            <person name="Westhof E."/>
            <person name="Wirth B."/>
            <person name="Zeniou-Meyer M."/>
            <person name="Zivanovic I."/>
            <person name="Bolotin-Fukuhara M."/>
            <person name="Thierry A."/>
            <person name="Bouchier C."/>
            <person name="Caudron B."/>
            <person name="Scarpelli C."/>
            <person name="Gaillardin C."/>
            <person name="Weissenbach J."/>
            <person name="Wincker P."/>
            <person name="Souciet J.L."/>
        </authorList>
    </citation>
    <scope>NUCLEOTIDE SEQUENCE [LARGE SCALE GENOMIC DNA]</scope>
    <source>
        <strain evidence="13">ATCC 36239 / CBS 767 / BCRC 21394 / JCM 1990 / NBRC 0083 / IGC 2968</strain>
    </source>
</reference>
<proteinExistence type="inferred from homology"/>
<dbReference type="GO" id="GO:0005829">
    <property type="term" value="C:cytosol"/>
    <property type="evidence" value="ECO:0007669"/>
    <property type="project" value="TreeGrafter"/>
</dbReference>